<dbReference type="AlphaFoldDB" id="A0A6J4VXG8"/>
<dbReference type="EMBL" id="CADCWO010000230">
    <property type="protein sequence ID" value="CAA9588415.1"/>
    <property type="molecule type" value="Genomic_DNA"/>
</dbReference>
<evidence type="ECO:0000256" key="1">
    <source>
        <dbReference type="SAM" id="MobiDB-lite"/>
    </source>
</evidence>
<gene>
    <name evidence="2" type="ORF">AVDCRST_MAG81-4719</name>
</gene>
<feature type="region of interest" description="Disordered" evidence="1">
    <location>
        <begin position="1"/>
        <end position="43"/>
    </location>
</feature>
<accession>A0A6J4VXG8</accession>
<organism evidence="2">
    <name type="scientific">uncultured Synechococcales cyanobacterium</name>
    <dbReference type="NCBI Taxonomy" id="1936017"/>
    <lineage>
        <taxon>Bacteria</taxon>
        <taxon>Bacillati</taxon>
        <taxon>Cyanobacteriota</taxon>
        <taxon>Cyanophyceae</taxon>
        <taxon>Synechococcales</taxon>
        <taxon>environmental samples</taxon>
    </lineage>
</organism>
<name>A0A6J4VXG8_9CYAN</name>
<protein>
    <submittedName>
        <fullName evidence="2">Uncharacterized protein</fullName>
    </submittedName>
</protein>
<sequence length="43" mass="4440">MKAIRIEGEVDRRLAATGTTASPSPTAGLAGQLRNAAPLRSHP</sequence>
<proteinExistence type="predicted"/>
<feature type="compositionally biased region" description="Basic and acidic residues" evidence="1">
    <location>
        <begin position="1"/>
        <end position="14"/>
    </location>
</feature>
<feature type="compositionally biased region" description="Low complexity" evidence="1">
    <location>
        <begin position="15"/>
        <end position="28"/>
    </location>
</feature>
<reference evidence="2" key="1">
    <citation type="submission" date="2020-02" db="EMBL/GenBank/DDBJ databases">
        <authorList>
            <person name="Meier V. D."/>
        </authorList>
    </citation>
    <scope>NUCLEOTIDE SEQUENCE</scope>
    <source>
        <strain evidence="2">AVDCRST_MAG81</strain>
    </source>
</reference>
<evidence type="ECO:0000313" key="2">
    <source>
        <dbReference type="EMBL" id="CAA9588415.1"/>
    </source>
</evidence>